<proteinExistence type="predicted"/>
<dbReference type="Pfam" id="PF00084">
    <property type="entry name" value="Sushi"/>
    <property type="match status" value="1"/>
</dbReference>
<dbReference type="InterPro" id="IPR002035">
    <property type="entry name" value="VWF_A"/>
</dbReference>
<keyword evidence="1" id="KW-1015">Disulfide bond</keyword>
<evidence type="ECO:0000256" key="2">
    <source>
        <dbReference type="PROSITE-ProRule" id="PRU00302"/>
    </source>
</evidence>
<reference evidence="5" key="3">
    <citation type="submission" date="2025-09" db="UniProtKB">
        <authorList>
            <consortium name="Ensembl"/>
        </authorList>
    </citation>
    <scope>IDENTIFICATION</scope>
</reference>
<name>H2ZHL1_CIOSA</name>
<dbReference type="Proteomes" id="UP000007875">
    <property type="component" value="Unassembled WGS sequence"/>
</dbReference>
<dbReference type="FunCoup" id="H2ZHL1">
    <property type="interactions" value="1"/>
</dbReference>
<comment type="caution">
    <text evidence="2">Lacks conserved residue(s) required for the propagation of feature annotation.</text>
</comment>
<dbReference type="GeneTree" id="ENSGT00940000163557"/>
<feature type="domain" description="Sushi" evidence="4">
    <location>
        <begin position="25"/>
        <end position="86"/>
    </location>
</feature>
<evidence type="ECO:0000259" key="4">
    <source>
        <dbReference type="PROSITE" id="PS50923"/>
    </source>
</evidence>
<dbReference type="PROSITE" id="PS50234">
    <property type="entry name" value="VWFA"/>
    <property type="match status" value="1"/>
</dbReference>
<evidence type="ECO:0000313" key="6">
    <source>
        <dbReference type="Proteomes" id="UP000007875"/>
    </source>
</evidence>
<reference evidence="6" key="1">
    <citation type="submission" date="2003-08" db="EMBL/GenBank/DDBJ databases">
        <authorList>
            <person name="Birren B."/>
            <person name="Nusbaum C."/>
            <person name="Abebe A."/>
            <person name="Abouelleil A."/>
            <person name="Adekoya E."/>
            <person name="Ait-zahra M."/>
            <person name="Allen N."/>
            <person name="Allen T."/>
            <person name="An P."/>
            <person name="Anderson M."/>
            <person name="Anderson S."/>
            <person name="Arachchi H."/>
            <person name="Armbruster J."/>
            <person name="Bachantsang P."/>
            <person name="Baldwin J."/>
            <person name="Barry A."/>
            <person name="Bayul T."/>
            <person name="Blitshsteyn B."/>
            <person name="Bloom T."/>
            <person name="Blye J."/>
            <person name="Boguslavskiy L."/>
            <person name="Borowsky M."/>
            <person name="Boukhgalter B."/>
            <person name="Brunache A."/>
            <person name="Butler J."/>
            <person name="Calixte N."/>
            <person name="Calvo S."/>
            <person name="Camarata J."/>
            <person name="Campo K."/>
            <person name="Chang J."/>
            <person name="Cheshatsang Y."/>
            <person name="Citroen M."/>
            <person name="Collymore A."/>
            <person name="Considine T."/>
            <person name="Cook A."/>
            <person name="Cooke P."/>
            <person name="Corum B."/>
            <person name="Cuomo C."/>
            <person name="David R."/>
            <person name="Dawoe T."/>
            <person name="Degray S."/>
            <person name="Dodge S."/>
            <person name="Dooley K."/>
            <person name="Dorje P."/>
            <person name="Dorjee K."/>
            <person name="Dorris L."/>
            <person name="Duffey N."/>
            <person name="Dupes A."/>
            <person name="Elkins T."/>
            <person name="Engels R."/>
            <person name="Erickson J."/>
            <person name="Farina A."/>
            <person name="Faro S."/>
            <person name="Ferreira P."/>
            <person name="Fischer H."/>
            <person name="Fitzgerald M."/>
            <person name="Foley K."/>
            <person name="Gage D."/>
            <person name="Galagan J."/>
            <person name="Gearin G."/>
            <person name="Gnerre S."/>
            <person name="Gnirke A."/>
            <person name="Goyette A."/>
            <person name="Graham J."/>
            <person name="Grandbois E."/>
            <person name="Gyaltsen K."/>
            <person name="Hafez N."/>
            <person name="Hagopian D."/>
            <person name="Hagos B."/>
            <person name="Hall J."/>
            <person name="Hatcher B."/>
            <person name="Heller A."/>
            <person name="Higgins H."/>
            <person name="Honan T."/>
            <person name="Horn A."/>
            <person name="Houde N."/>
            <person name="Hughes L."/>
            <person name="Hulme W."/>
            <person name="Husby E."/>
            <person name="Iliev I."/>
            <person name="Jaffe D."/>
            <person name="Jones C."/>
            <person name="Kamal M."/>
            <person name="Kamat A."/>
            <person name="Kamvysselis M."/>
            <person name="Karlsson E."/>
            <person name="Kells C."/>
            <person name="Kieu A."/>
            <person name="Kisner P."/>
            <person name="Kodira C."/>
            <person name="Kulbokas E."/>
            <person name="Labutti K."/>
            <person name="Lama D."/>
            <person name="Landers T."/>
            <person name="Leger J."/>
            <person name="Levine S."/>
            <person name="Lewis D."/>
            <person name="Lewis T."/>
            <person name="Lindblad-toh K."/>
            <person name="Liu X."/>
            <person name="Lokyitsang T."/>
            <person name="Lokyitsang Y."/>
            <person name="Lucien O."/>
            <person name="Lui A."/>
            <person name="Ma L.J."/>
            <person name="Mabbitt R."/>
            <person name="Macdonald J."/>
            <person name="Maclean C."/>
            <person name="Major J."/>
            <person name="Manning J."/>
            <person name="Marabella R."/>
            <person name="Maru K."/>
            <person name="Matthews C."/>
            <person name="Mauceli E."/>
            <person name="Mccarthy M."/>
            <person name="Mcdonough S."/>
            <person name="Mcghee T."/>
            <person name="Meldrim J."/>
            <person name="Meneus L."/>
            <person name="Mesirov J."/>
            <person name="Mihalev A."/>
            <person name="Mihova T."/>
            <person name="Mikkelsen T."/>
            <person name="Mlenga V."/>
            <person name="Moru K."/>
            <person name="Mozes J."/>
            <person name="Mulrain L."/>
            <person name="Munson G."/>
            <person name="Naylor J."/>
            <person name="Newes C."/>
            <person name="Nguyen C."/>
            <person name="Nguyen N."/>
            <person name="Nguyen T."/>
            <person name="Nicol R."/>
            <person name="Nielsen C."/>
            <person name="Nizzari M."/>
            <person name="Norbu C."/>
            <person name="Norbu N."/>
            <person name="O'donnell P."/>
            <person name="Okoawo O."/>
            <person name="O'leary S."/>
            <person name="Omotosho B."/>
            <person name="O'neill K."/>
            <person name="Osman S."/>
            <person name="Parker S."/>
            <person name="Perrin D."/>
            <person name="Phunkhang P."/>
            <person name="Piqani B."/>
            <person name="Purcell S."/>
            <person name="Rachupka T."/>
            <person name="Ramasamy U."/>
            <person name="Rameau R."/>
            <person name="Ray V."/>
            <person name="Raymond C."/>
            <person name="Retta R."/>
            <person name="Richardson S."/>
            <person name="Rise C."/>
            <person name="Rodriguez J."/>
            <person name="Rogers J."/>
            <person name="Rogov P."/>
            <person name="Rutman M."/>
            <person name="Schupbach R."/>
            <person name="Seaman C."/>
            <person name="Settipalli S."/>
            <person name="Sharpe T."/>
            <person name="Sheridan J."/>
            <person name="Sherpa N."/>
            <person name="Shi J."/>
            <person name="Smirnov S."/>
            <person name="Smith C."/>
            <person name="Sougnez C."/>
            <person name="Spencer B."/>
            <person name="Stalker J."/>
            <person name="Stange-thomann N."/>
            <person name="Stavropoulos S."/>
            <person name="Stetson K."/>
            <person name="Stone C."/>
            <person name="Stone S."/>
            <person name="Stubbs M."/>
            <person name="Talamas J."/>
            <person name="Tchuinga P."/>
            <person name="Tenzing P."/>
            <person name="Tesfaye S."/>
            <person name="Theodore J."/>
            <person name="Thoulutsang Y."/>
            <person name="Topham K."/>
            <person name="Towey S."/>
            <person name="Tsamla T."/>
            <person name="Tsomo N."/>
            <person name="Vallee D."/>
            <person name="Vassiliev H."/>
            <person name="Venkataraman V."/>
            <person name="Vinson J."/>
            <person name="Vo A."/>
            <person name="Wade C."/>
            <person name="Wang S."/>
            <person name="Wangchuk T."/>
            <person name="Wangdi T."/>
            <person name="Whittaker C."/>
            <person name="Wilkinson J."/>
            <person name="Wu Y."/>
            <person name="Wyman D."/>
            <person name="Yadav S."/>
            <person name="Yang S."/>
            <person name="Yang X."/>
            <person name="Yeager S."/>
            <person name="Yee E."/>
            <person name="Young G."/>
            <person name="Zainoun J."/>
            <person name="Zembeck L."/>
            <person name="Zimmer A."/>
            <person name="Zody M."/>
            <person name="Lander E."/>
        </authorList>
    </citation>
    <scope>NUCLEOTIDE SEQUENCE [LARGE SCALE GENOMIC DNA]</scope>
</reference>
<dbReference type="PANTHER" id="PTHR24020">
    <property type="entry name" value="COLLAGEN ALPHA"/>
    <property type="match status" value="1"/>
</dbReference>
<dbReference type="SUPFAM" id="SSF57535">
    <property type="entry name" value="Complement control module/SCR domain"/>
    <property type="match status" value="1"/>
</dbReference>
<dbReference type="HOGENOM" id="CLU_008905_3_0_1"/>
<dbReference type="SUPFAM" id="SSF53300">
    <property type="entry name" value="vWA-like"/>
    <property type="match status" value="1"/>
</dbReference>
<evidence type="ECO:0000259" key="3">
    <source>
        <dbReference type="PROSITE" id="PS50234"/>
    </source>
</evidence>
<dbReference type="PROSITE" id="PS50923">
    <property type="entry name" value="SUSHI"/>
    <property type="match status" value="1"/>
</dbReference>
<sequence>MIGNETAICARTARWSATTPICERIQCFPKSMKMNGGQVTCTNSNFAFSQCRTECHESRGFVMSGEATKTCNANGTWSREEACCSRPCPPYAILDIILIFDSSSSVGLENWKKLMDFCAEIVGSFTIDLELMRVGAFRYNKIVDTTTEVLLGEVGNFAELRSKVHKIPYNGSGTKTGNALMHAYNYSLNTPGNRPNVRDVVLLFTDGVSHDDVATPARLLRQRGADVNVVGIKNIMGRLNVEQMRSIVSEPIQEHITIISGGFKELTSAFVRRISKLVCGNPCKHLIS</sequence>
<evidence type="ECO:0000313" key="5">
    <source>
        <dbReference type="Ensembl" id="ENSCSAVP00000017077.1"/>
    </source>
</evidence>
<dbReference type="InterPro" id="IPR036465">
    <property type="entry name" value="vWFA_dom_sf"/>
</dbReference>
<dbReference type="InterPro" id="IPR050525">
    <property type="entry name" value="ECM_Assembly_Org"/>
</dbReference>
<dbReference type="SMART" id="SM00327">
    <property type="entry name" value="VWA"/>
    <property type="match status" value="1"/>
</dbReference>
<evidence type="ECO:0008006" key="7">
    <source>
        <dbReference type="Google" id="ProtNLM"/>
    </source>
</evidence>
<accession>H2ZHL1</accession>
<dbReference type="InterPro" id="IPR000436">
    <property type="entry name" value="Sushi_SCR_CCP_dom"/>
</dbReference>
<dbReference type="InterPro" id="IPR035976">
    <property type="entry name" value="Sushi/SCR/CCP_sf"/>
</dbReference>
<organism evidence="5 6">
    <name type="scientific">Ciona savignyi</name>
    <name type="common">Pacific transparent sea squirt</name>
    <dbReference type="NCBI Taxonomy" id="51511"/>
    <lineage>
        <taxon>Eukaryota</taxon>
        <taxon>Metazoa</taxon>
        <taxon>Chordata</taxon>
        <taxon>Tunicata</taxon>
        <taxon>Ascidiacea</taxon>
        <taxon>Phlebobranchia</taxon>
        <taxon>Cionidae</taxon>
        <taxon>Ciona</taxon>
    </lineage>
</organism>
<keyword evidence="6" id="KW-1185">Reference proteome</keyword>
<dbReference type="OMA" id="CGNPCKH"/>
<dbReference type="CDD" id="cd00033">
    <property type="entry name" value="CCP"/>
    <property type="match status" value="1"/>
</dbReference>
<dbReference type="InParanoid" id="H2ZHL1"/>
<dbReference type="Gene3D" id="3.40.50.410">
    <property type="entry name" value="von Willebrand factor, type A domain"/>
    <property type="match status" value="1"/>
</dbReference>
<dbReference type="Gene3D" id="2.10.70.10">
    <property type="entry name" value="Complement Module, domain 1"/>
    <property type="match status" value="1"/>
</dbReference>
<protein>
    <recommendedName>
        <fullName evidence="7">VWFA domain-containing protein</fullName>
    </recommendedName>
</protein>
<dbReference type="eggNOG" id="KOG3544">
    <property type="taxonomic scope" value="Eukaryota"/>
</dbReference>
<dbReference type="AlphaFoldDB" id="H2ZHL1"/>
<dbReference type="STRING" id="51511.ENSCSAVP00000017077"/>
<dbReference type="CDD" id="cd01450">
    <property type="entry name" value="vWFA_subfamily_ECM"/>
    <property type="match status" value="1"/>
</dbReference>
<feature type="domain" description="VWFA" evidence="3">
    <location>
        <begin position="95"/>
        <end position="274"/>
    </location>
</feature>
<keyword evidence="2" id="KW-0768">Sushi</keyword>
<reference evidence="5" key="2">
    <citation type="submission" date="2025-08" db="UniProtKB">
        <authorList>
            <consortium name="Ensembl"/>
        </authorList>
    </citation>
    <scope>IDENTIFICATION</scope>
</reference>
<evidence type="ECO:0000256" key="1">
    <source>
        <dbReference type="ARBA" id="ARBA00023157"/>
    </source>
</evidence>
<dbReference type="Ensembl" id="ENSCSAVT00000017260.1">
    <property type="protein sequence ID" value="ENSCSAVP00000017077.1"/>
    <property type="gene ID" value="ENSCSAVG00000010039.1"/>
</dbReference>
<dbReference type="Pfam" id="PF00092">
    <property type="entry name" value="VWA"/>
    <property type="match status" value="1"/>
</dbReference>
<dbReference type="PANTHER" id="PTHR24020:SF87">
    <property type="entry name" value="COLLAGEN ALPHA-1(VI) CHAIN-LIKE"/>
    <property type="match status" value="1"/>
</dbReference>